<dbReference type="AlphaFoldDB" id="C6VVI5"/>
<name>C6VVI5_DYAFD</name>
<reference evidence="2 3" key="1">
    <citation type="journal article" date="2009" name="Stand. Genomic Sci.">
        <title>Complete genome sequence of Dyadobacter fermentans type strain (NS114).</title>
        <authorList>
            <person name="Lang E."/>
            <person name="Lapidus A."/>
            <person name="Chertkov O."/>
            <person name="Brettin T."/>
            <person name="Detter J.C."/>
            <person name="Han C."/>
            <person name="Copeland A."/>
            <person name="Glavina Del Rio T."/>
            <person name="Nolan M."/>
            <person name="Chen F."/>
            <person name="Lucas S."/>
            <person name="Tice H."/>
            <person name="Cheng J.F."/>
            <person name="Land M."/>
            <person name="Hauser L."/>
            <person name="Chang Y.J."/>
            <person name="Jeffries C.D."/>
            <person name="Kopitz M."/>
            <person name="Bruce D."/>
            <person name="Goodwin L."/>
            <person name="Pitluck S."/>
            <person name="Ovchinnikova G."/>
            <person name="Pati A."/>
            <person name="Ivanova N."/>
            <person name="Mavrommatis K."/>
            <person name="Chen A."/>
            <person name="Palaniappan K."/>
            <person name="Chain P."/>
            <person name="Bristow J."/>
            <person name="Eisen J.A."/>
            <person name="Markowitz V."/>
            <person name="Hugenholtz P."/>
            <person name="Goker M."/>
            <person name="Rohde M."/>
            <person name="Kyrpides N.C."/>
            <person name="Klenk H.P."/>
        </authorList>
    </citation>
    <scope>NUCLEOTIDE SEQUENCE [LARGE SCALE GENOMIC DNA]</scope>
    <source>
        <strain evidence="3">ATCC 700827 / DSM 18053 / CIP 107007 / KCTC 52180 / NS114</strain>
    </source>
</reference>
<feature type="signal peptide" evidence="1">
    <location>
        <begin position="1"/>
        <end position="21"/>
    </location>
</feature>
<evidence type="ECO:0000256" key="1">
    <source>
        <dbReference type="SAM" id="SignalP"/>
    </source>
</evidence>
<dbReference type="STRING" id="471854.Dfer_5524"/>
<dbReference type="Proteomes" id="UP000002011">
    <property type="component" value="Chromosome"/>
</dbReference>
<evidence type="ECO:0000313" key="2">
    <source>
        <dbReference type="EMBL" id="ACT96715.1"/>
    </source>
</evidence>
<dbReference type="HOGENOM" id="CLU_2000302_0_0_10"/>
<proteinExistence type="predicted"/>
<sequence>MKPNLTATIALLTLLSVASWAQESRLTPSEKQTAYENALLDSTYRYELLKPTFYSLKSAYESQSKEVADLRNTVRLQDLQAQVQKQSFEAAIRKANASGGWWKGFKWGFPIGFGFGVVTGAKAR</sequence>
<gene>
    <name evidence="2" type="ordered locus">Dfer_5524</name>
</gene>
<protein>
    <submittedName>
        <fullName evidence="2">Uncharacterized protein</fullName>
    </submittedName>
</protein>
<evidence type="ECO:0000313" key="3">
    <source>
        <dbReference type="Proteomes" id="UP000002011"/>
    </source>
</evidence>
<organism evidence="2 3">
    <name type="scientific">Dyadobacter fermentans (strain ATCC 700827 / DSM 18053 / CIP 107007 / KCTC 52180 / NS114)</name>
    <dbReference type="NCBI Taxonomy" id="471854"/>
    <lineage>
        <taxon>Bacteria</taxon>
        <taxon>Pseudomonadati</taxon>
        <taxon>Bacteroidota</taxon>
        <taxon>Cytophagia</taxon>
        <taxon>Cytophagales</taxon>
        <taxon>Spirosomataceae</taxon>
        <taxon>Dyadobacter</taxon>
    </lineage>
</organism>
<keyword evidence="1" id="KW-0732">Signal</keyword>
<dbReference type="KEGG" id="dfe:Dfer_5524"/>
<dbReference type="EMBL" id="CP001619">
    <property type="protein sequence ID" value="ACT96715.1"/>
    <property type="molecule type" value="Genomic_DNA"/>
</dbReference>
<accession>C6VVI5</accession>
<feature type="chain" id="PRO_5002971985" evidence="1">
    <location>
        <begin position="22"/>
        <end position="124"/>
    </location>
</feature>
<keyword evidence="3" id="KW-1185">Reference proteome</keyword>